<proteinExistence type="predicted"/>
<dbReference type="AlphaFoldDB" id="A0A645G7Y5"/>
<gene>
    <name evidence="1" type="ORF">SDC9_169483</name>
</gene>
<sequence length="96" mass="9386">MAAGGIGIVVVGVGTGLLDRGGLLVIDEAQADADLDLGVLVLDLADHPVDAIDLTIAGAVTRGHQADAAGPSADAGFDCCVYGAGIGPGVLHDLRL</sequence>
<accession>A0A645G7Y5</accession>
<comment type="caution">
    <text evidence="1">The sequence shown here is derived from an EMBL/GenBank/DDBJ whole genome shotgun (WGS) entry which is preliminary data.</text>
</comment>
<protein>
    <submittedName>
        <fullName evidence="1">Uncharacterized protein</fullName>
    </submittedName>
</protein>
<name>A0A645G7Y5_9ZZZZ</name>
<dbReference type="EMBL" id="VSSQ01070258">
    <property type="protein sequence ID" value="MPN22100.1"/>
    <property type="molecule type" value="Genomic_DNA"/>
</dbReference>
<reference evidence="1" key="1">
    <citation type="submission" date="2019-08" db="EMBL/GenBank/DDBJ databases">
        <authorList>
            <person name="Kucharzyk K."/>
            <person name="Murdoch R.W."/>
            <person name="Higgins S."/>
            <person name="Loffler F."/>
        </authorList>
    </citation>
    <scope>NUCLEOTIDE SEQUENCE</scope>
</reference>
<evidence type="ECO:0000313" key="1">
    <source>
        <dbReference type="EMBL" id="MPN22100.1"/>
    </source>
</evidence>
<organism evidence="1">
    <name type="scientific">bioreactor metagenome</name>
    <dbReference type="NCBI Taxonomy" id="1076179"/>
    <lineage>
        <taxon>unclassified sequences</taxon>
        <taxon>metagenomes</taxon>
        <taxon>ecological metagenomes</taxon>
    </lineage>
</organism>